<name>W4QGN0_9BACI</name>
<evidence type="ECO:0008006" key="3">
    <source>
        <dbReference type="Google" id="ProtNLM"/>
    </source>
</evidence>
<evidence type="ECO:0000313" key="2">
    <source>
        <dbReference type="Proteomes" id="UP000018895"/>
    </source>
</evidence>
<evidence type="ECO:0000313" key="1">
    <source>
        <dbReference type="EMBL" id="GAE30469.1"/>
    </source>
</evidence>
<dbReference type="InterPro" id="IPR012341">
    <property type="entry name" value="6hp_glycosidase-like_sf"/>
</dbReference>
<dbReference type="SUPFAM" id="SSF48208">
    <property type="entry name" value="Six-hairpin glycosidases"/>
    <property type="match status" value="1"/>
</dbReference>
<dbReference type="EMBL" id="BAUU01000011">
    <property type="protein sequence ID" value="GAE30469.1"/>
    <property type="molecule type" value="Genomic_DNA"/>
</dbReference>
<dbReference type="AlphaFoldDB" id="W4QGN0"/>
<protein>
    <recommendedName>
        <fullName evidence="3">Glycoside hydrolase family 65</fullName>
    </recommendedName>
</protein>
<gene>
    <name evidence="1" type="ORF">JCM9152_1877</name>
</gene>
<accession>W4QGN0</accession>
<comment type="caution">
    <text evidence="1">The sequence shown here is derived from an EMBL/GenBank/DDBJ whole genome shotgun (WGS) entry which is preliminary data.</text>
</comment>
<organism evidence="1 2">
    <name type="scientific">Halalkalibacter hemicellulosilyticusJCM 9152</name>
    <dbReference type="NCBI Taxonomy" id="1236971"/>
    <lineage>
        <taxon>Bacteria</taxon>
        <taxon>Bacillati</taxon>
        <taxon>Bacillota</taxon>
        <taxon>Bacilli</taxon>
        <taxon>Bacillales</taxon>
        <taxon>Bacillaceae</taxon>
        <taxon>Halalkalibacter</taxon>
    </lineage>
</organism>
<dbReference type="InterPro" id="IPR008928">
    <property type="entry name" value="6-hairpin_glycosidase_sf"/>
</dbReference>
<dbReference type="Gene3D" id="1.50.10.10">
    <property type="match status" value="1"/>
</dbReference>
<dbReference type="Proteomes" id="UP000018895">
    <property type="component" value="Unassembled WGS sequence"/>
</dbReference>
<sequence>MAIDRKEVVQRHFPKLSKVDPRSPLSVGNGEFAFTADITGLQSFPDVYEVPLSTQSNWGWHSSNGHNVYSINDVDQQQLDTYGRFVKYPLYPGQTSEIYHWLRQNPHRLQLGQLSFQFRKEDGTLAKVEDIKQIEQTLNIWEGCLYSHFTIEDCPVKVKTICHPFKDELAIRIESPILKTRRLCVQVTFPNPDVASNEWDQAIDLRWDHPERHRTNVIQQFANELLLRRCMDDDHYDVRLRWNTGEVEQTSVHQFTLWPINGEQLDLCVAFGLSEVAVSRTVDTVIQESQVYWEKFWLKGGMLDFSRCTDKRAPELERRVILSQFLLAVHSSGSVPPQETGFMYNSWFGKFHLEMHYWHAAHFPLWGRGELLEKSLGWYKKILPKAKELAQSQGYDGARWPKMVGSDGNQSPSPIAVALIWQQPHPITLAELCYRVNKRESFLKEYKYLVFESAHFMASFAVWDEARAQYVLGPPLIPAQENHQPEVSINPPYELEYWKYGLELAIKWAKRLNEPYQRSGRQLRIN</sequence>
<reference evidence="1" key="1">
    <citation type="journal article" date="2014" name="Genome Announc.">
        <title>Draft Genome Sequences of Three Alkaliphilic Bacillus Strains, Bacillus wakoensis JCM 9140T, Bacillus akibai JCM 9157T, and Bacillus hemicellulosilyticus JCM 9152T.</title>
        <authorList>
            <person name="Yuki M."/>
            <person name="Oshima K."/>
            <person name="Suda W."/>
            <person name="Oshida Y."/>
            <person name="Kitamura K."/>
            <person name="Iida T."/>
            <person name="Hattori M."/>
            <person name="Ohkuma M."/>
        </authorList>
    </citation>
    <scope>NUCLEOTIDE SEQUENCE [LARGE SCALE GENOMIC DNA]</scope>
    <source>
        <strain evidence="1">JCM 9152</strain>
    </source>
</reference>
<dbReference type="RefSeq" id="WP_369384542.1">
    <property type="nucleotide sequence ID" value="NZ_BAUU01000011.1"/>
</dbReference>
<dbReference type="STRING" id="1236971.JCM9152_1877"/>
<dbReference type="GO" id="GO:0005975">
    <property type="term" value="P:carbohydrate metabolic process"/>
    <property type="evidence" value="ECO:0007669"/>
    <property type="project" value="InterPro"/>
</dbReference>
<proteinExistence type="predicted"/>
<keyword evidence="2" id="KW-1185">Reference proteome</keyword>